<evidence type="ECO:0000313" key="3">
    <source>
        <dbReference type="EMBL" id="EPY22146.1"/>
    </source>
</evidence>
<gene>
    <name evidence="3" type="ORF">STCU_08326</name>
</gene>
<evidence type="ECO:0000256" key="1">
    <source>
        <dbReference type="SAM" id="MobiDB-lite"/>
    </source>
</evidence>
<reference evidence="3 4" key="1">
    <citation type="journal article" date="2013" name="PLoS ONE">
        <title>Predicting the Proteins of Angomonas deanei, Strigomonas culicis and Their Respective Endosymbionts Reveals New Aspects of the Trypanosomatidae Family.</title>
        <authorList>
            <person name="Motta M.C."/>
            <person name="Martins A.C."/>
            <person name="de Souza S.S."/>
            <person name="Catta-Preta C.M."/>
            <person name="Silva R."/>
            <person name="Klein C.C."/>
            <person name="de Almeida L.G."/>
            <person name="de Lima Cunha O."/>
            <person name="Ciapina L.P."/>
            <person name="Brocchi M."/>
            <person name="Colabardini A.C."/>
            <person name="de Araujo Lima B."/>
            <person name="Machado C.R."/>
            <person name="de Almeida Soares C.M."/>
            <person name="Probst C.M."/>
            <person name="de Menezes C.B."/>
            <person name="Thompson C.E."/>
            <person name="Bartholomeu D.C."/>
            <person name="Gradia D.F."/>
            <person name="Pavoni D.P."/>
            <person name="Grisard E.C."/>
            <person name="Fantinatti-Garboggini F."/>
            <person name="Marchini F.K."/>
            <person name="Rodrigues-Luiz G.F."/>
            <person name="Wagner G."/>
            <person name="Goldman G.H."/>
            <person name="Fietto J.L."/>
            <person name="Elias M.C."/>
            <person name="Goldman M.H."/>
            <person name="Sagot M.F."/>
            <person name="Pereira M."/>
            <person name="Stoco P.H."/>
            <person name="de Mendonca-Neto R.P."/>
            <person name="Teixeira S.M."/>
            <person name="Maciel T.E."/>
            <person name="de Oliveira Mendes T.A."/>
            <person name="Urmenyi T.P."/>
            <person name="de Souza W."/>
            <person name="Schenkman S."/>
            <person name="de Vasconcelos A.T."/>
        </authorList>
    </citation>
    <scope>NUCLEOTIDE SEQUENCE [LARGE SCALE GENOMIC DNA]</scope>
</reference>
<dbReference type="SUPFAM" id="SSF47954">
    <property type="entry name" value="Cyclin-like"/>
    <property type="match status" value="2"/>
</dbReference>
<dbReference type="GO" id="GO:0044772">
    <property type="term" value="P:mitotic cell cycle phase transition"/>
    <property type="evidence" value="ECO:0007669"/>
    <property type="project" value="InterPro"/>
</dbReference>
<protein>
    <submittedName>
        <fullName evidence="3">Mitotic cyclin</fullName>
    </submittedName>
</protein>
<feature type="region of interest" description="Disordered" evidence="1">
    <location>
        <begin position="19"/>
        <end position="39"/>
    </location>
</feature>
<organism evidence="3 4">
    <name type="scientific">Strigomonas culicis</name>
    <dbReference type="NCBI Taxonomy" id="28005"/>
    <lineage>
        <taxon>Eukaryota</taxon>
        <taxon>Discoba</taxon>
        <taxon>Euglenozoa</taxon>
        <taxon>Kinetoplastea</taxon>
        <taxon>Metakinetoplastina</taxon>
        <taxon>Trypanosomatida</taxon>
        <taxon>Trypanosomatidae</taxon>
        <taxon>Strigomonadinae</taxon>
        <taxon>Strigomonas</taxon>
    </lineage>
</organism>
<dbReference type="PANTHER" id="PTHR10177">
    <property type="entry name" value="CYCLINS"/>
    <property type="match status" value="1"/>
</dbReference>
<evidence type="ECO:0000259" key="2">
    <source>
        <dbReference type="Pfam" id="PF00134"/>
    </source>
</evidence>
<feature type="domain" description="Cyclin N-terminal" evidence="2">
    <location>
        <begin position="230"/>
        <end position="352"/>
    </location>
</feature>
<dbReference type="Pfam" id="PF00134">
    <property type="entry name" value="Cyclin_N"/>
    <property type="match status" value="1"/>
</dbReference>
<accession>S9V5G0</accession>
<dbReference type="Proteomes" id="UP000015354">
    <property type="component" value="Unassembled WGS sequence"/>
</dbReference>
<sequence length="477" mass="53622">MNTSSNFLSPINVNTDAKVKSKRRLDLPSPQSKPLSRKQRMQKAVAAREAELRPISFNEFQRHLHDVLASDMDIFDVCPQKAINAGKLEQFIVSLMKRLDEPTQALLDPVMSSWNGRNIPTSGRVMDILRFKRVQLLQGMETSFQDLCDWILLVVKLQEDVSLSLINHFAEQLGPNTQNAVCTILTSLQAGGFVDPIPLYVELRKLQPTLFTGNAYDGRYLTALVDDFIEKDASIEPVPIYQAIQTDLTPTIRGMLAEWLLQVSIYSVQSLRAETYFLGMTILDQYLALHQVSRSSFLLFGCAALYLACKFEELYLHNFLRFLVSQAAGSFTCEKVLQTEKIIATALDFHLCPNTLTHMTSALVAEQDPPASKEQMDLLRYIISSVTIHTYYGQYHPSQIAATCVFISRVMCDVSTGDPGPQVRRLIQSVMAGIAKNYVSSQVGEITFSLFAEKRFSEVSKLFCNPNSAAMKYLRSL</sequence>
<dbReference type="GO" id="GO:0016538">
    <property type="term" value="F:cyclin-dependent protein serine/threonine kinase regulator activity"/>
    <property type="evidence" value="ECO:0007669"/>
    <property type="project" value="InterPro"/>
</dbReference>
<dbReference type="InterPro" id="IPR006671">
    <property type="entry name" value="Cyclin_N"/>
</dbReference>
<proteinExistence type="predicted"/>
<dbReference type="InterPro" id="IPR039361">
    <property type="entry name" value="Cyclin"/>
</dbReference>
<dbReference type="EMBL" id="ATMH01008326">
    <property type="protein sequence ID" value="EPY22146.1"/>
    <property type="molecule type" value="Genomic_DNA"/>
</dbReference>
<dbReference type="OrthoDB" id="5590282at2759"/>
<dbReference type="AlphaFoldDB" id="S9V5G0"/>
<name>S9V5G0_9TRYP</name>
<keyword evidence="4" id="KW-1185">Reference proteome</keyword>
<dbReference type="FunFam" id="1.10.472.10:FF:000057">
    <property type="entry name" value="Cyclin N-terminal domain containing 2"/>
    <property type="match status" value="1"/>
</dbReference>
<dbReference type="Gene3D" id="1.10.472.10">
    <property type="entry name" value="Cyclin-like"/>
    <property type="match status" value="2"/>
</dbReference>
<evidence type="ECO:0000313" key="4">
    <source>
        <dbReference type="Proteomes" id="UP000015354"/>
    </source>
</evidence>
<comment type="caution">
    <text evidence="3">The sequence shown here is derived from an EMBL/GenBank/DDBJ whole genome shotgun (WGS) entry which is preliminary data.</text>
</comment>
<dbReference type="InterPro" id="IPR036915">
    <property type="entry name" value="Cyclin-like_sf"/>
</dbReference>